<keyword evidence="3" id="KW-1185">Reference proteome</keyword>
<keyword evidence="1" id="KW-0812">Transmembrane</keyword>
<evidence type="ECO:0000256" key="1">
    <source>
        <dbReference type="SAM" id="Phobius"/>
    </source>
</evidence>
<feature type="transmembrane region" description="Helical" evidence="1">
    <location>
        <begin position="6"/>
        <end position="24"/>
    </location>
</feature>
<sequence length="125" mass="13912">MSKKNIIIGSIIVVIVILAIFINRKNSLNLAESRDTKQIETSNLKDNKDVEPISKENAIKVLKATYGDGVCNIEDDLKQVGSDYVVEVKVCIEDEGDAENHDHINEQSIGTHKIDIYTGEIKDTK</sequence>
<evidence type="ECO:0000313" key="2">
    <source>
        <dbReference type="EMBL" id="MDQ0558061.1"/>
    </source>
</evidence>
<comment type="caution">
    <text evidence="2">The sequence shown here is derived from an EMBL/GenBank/DDBJ whole genome shotgun (WGS) entry which is preliminary data.</text>
</comment>
<dbReference type="RefSeq" id="WP_307510032.1">
    <property type="nucleotide sequence ID" value="NZ_BAAACE010000018.1"/>
</dbReference>
<proteinExistence type="predicted"/>
<gene>
    <name evidence="2" type="ORF">QOZ92_003196</name>
</gene>
<organism evidence="2 3">
    <name type="scientific">Paraclostridium ghonii</name>
    <dbReference type="NCBI Taxonomy" id="29358"/>
    <lineage>
        <taxon>Bacteria</taxon>
        <taxon>Bacillati</taxon>
        <taxon>Bacillota</taxon>
        <taxon>Clostridia</taxon>
        <taxon>Peptostreptococcales</taxon>
        <taxon>Peptostreptococcaceae</taxon>
        <taxon>Paraclostridium</taxon>
    </lineage>
</organism>
<dbReference type="Proteomes" id="UP001232584">
    <property type="component" value="Unassembled WGS sequence"/>
</dbReference>
<protein>
    <recommendedName>
        <fullName evidence="4">PepSY domain-containing protein</fullName>
    </recommendedName>
</protein>
<keyword evidence="1" id="KW-0472">Membrane</keyword>
<name>A0ABU0N4H6_9FIRM</name>
<accession>A0ABU0N4H6</accession>
<keyword evidence="1" id="KW-1133">Transmembrane helix</keyword>
<evidence type="ECO:0008006" key="4">
    <source>
        <dbReference type="Google" id="ProtNLM"/>
    </source>
</evidence>
<evidence type="ECO:0000313" key="3">
    <source>
        <dbReference type="Proteomes" id="UP001232584"/>
    </source>
</evidence>
<dbReference type="EMBL" id="JAUSWG010000018">
    <property type="protein sequence ID" value="MDQ0558061.1"/>
    <property type="molecule type" value="Genomic_DNA"/>
</dbReference>
<reference evidence="2 3" key="1">
    <citation type="submission" date="2023-07" db="EMBL/GenBank/DDBJ databases">
        <title>Genomic Encyclopedia of Type Strains, Phase IV (KMG-IV): sequencing the most valuable type-strain genomes for metagenomic binning, comparative biology and taxonomic classification.</title>
        <authorList>
            <person name="Goeker M."/>
        </authorList>
    </citation>
    <scope>NUCLEOTIDE SEQUENCE [LARGE SCALE GENOMIC DNA]</scope>
    <source>
        <strain evidence="2 3">DSM 15049</strain>
    </source>
</reference>